<evidence type="ECO:0000256" key="4">
    <source>
        <dbReference type="ARBA" id="ARBA00023163"/>
    </source>
</evidence>
<dbReference type="InterPro" id="IPR002078">
    <property type="entry name" value="Sigma_54_int"/>
</dbReference>
<dbReference type="PROSITE" id="PS00675">
    <property type="entry name" value="SIGMA54_INTERACT_1"/>
    <property type="match status" value="1"/>
</dbReference>
<dbReference type="SMART" id="SM00382">
    <property type="entry name" value="AAA"/>
    <property type="match status" value="1"/>
</dbReference>
<dbReference type="InterPro" id="IPR010524">
    <property type="entry name" value="Sig_transdc_resp-reg_PrpR_N"/>
</dbReference>
<dbReference type="Pfam" id="PF02954">
    <property type="entry name" value="HTH_8"/>
    <property type="match status" value="1"/>
</dbReference>
<dbReference type="PRINTS" id="PR01590">
    <property type="entry name" value="HTHFIS"/>
</dbReference>
<evidence type="ECO:0000256" key="3">
    <source>
        <dbReference type="ARBA" id="ARBA00023015"/>
    </source>
</evidence>
<dbReference type="GO" id="GO:0005524">
    <property type="term" value="F:ATP binding"/>
    <property type="evidence" value="ECO:0007669"/>
    <property type="project" value="UniProtKB-KW"/>
</dbReference>
<dbReference type="AlphaFoldDB" id="A0A429Y7Z2"/>
<dbReference type="InterPro" id="IPR000014">
    <property type="entry name" value="PAS"/>
</dbReference>
<dbReference type="SUPFAM" id="SSF46689">
    <property type="entry name" value="Homeodomain-like"/>
    <property type="match status" value="1"/>
</dbReference>
<dbReference type="GO" id="GO:0000156">
    <property type="term" value="F:phosphorelay response regulator activity"/>
    <property type="evidence" value="ECO:0007669"/>
    <property type="project" value="InterPro"/>
</dbReference>
<dbReference type="CDD" id="cd00130">
    <property type="entry name" value="PAS"/>
    <property type="match status" value="1"/>
</dbReference>
<dbReference type="Gene3D" id="3.40.50.300">
    <property type="entry name" value="P-loop containing nucleotide triphosphate hydrolases"/>
    <property type="match status" value="1"/>
</dbReference>
<evidence type="ECO:0000256" key="1">
    <source>
        <dbReference type="ARBA" id="ARBA00022741"/>
    </source>
</evidence>
<dbReference type="InterPro" id="IPR003593">
    <property type="entry name" value="AAA+_ATPase"/>
</dbReference>
<dbReference type="Pfam" id="PF00989">
    <property type="entry name" value="PAS"/>
    <property type="match status" value="1"/>
</dbReference>
<keyword evidence="1" id="KW-0547">Nucleotide-binding</keyword>
<evidence type="ECO:0000259" key="6">
    <source>
        <dbReference type="PROSITE" id="PS50112"/>
    </source>
</evidence>
<dbReference type="InterPro" id="IPR027417">
    <property type="entry name" value="P-loop_NTPase"/>
</dbReference>
<evidence type="ECO:0000313" key="7">
    <source>
        <dbReference type="EMBL" id="RST77434.1"/>
    </source>
</evidence>
<dbReference type="InterPro" id="IPR013767">
    <property type="entry name" value="PAS_fold"/>
</dbReference>
<dbReference type="Gene3D" id="3.40.50.10660">
    <property type="entry name" value="PrpR receptor domain-like"/>
    <property type="match status" value="1"/>
</dbReference>
<dbReference type="InterPro" id="IPR058031">
    <property type="entry name" value="AAA_lid_NorR"/>
</dbReference>
<dbReference type="Proteomes" id="UP000287156">
    <property type="component" value="Unassembled WGS sequence"/>
</dbReference>
<dbReference type="GO" id="GO:0043565">
    <property type="term" value="F:sequence-specific DNA binding"/>
    <property type="evidence" value="ECO:0007669"/>
    <property type="project" value="InterPro"/>
</dbReference>
<dbReference type="PROSITE" id="PS50045">
    <property type="entry name" value="SIGMA54_INTERACT_4"/>
    <property type="match status" value="1"/>
</dbReference>
<feature type="domain" description="Sigma-54 factor interaction" evidence="5">
    <location>
        <begin position="387"/>
        <end position="608"/>
    </location>
</feature>
<name>A0A429Y7Z2_9BACI</name>
<gene>
    <name evidence="7" type="ORF">D4T97_002825</name>
</gene>
<dbReference type="Pfam" id="PF00158">
    <property type="entry name" value="Sigma54_activat"/>
    <property type="match status" value="1"/>
</dbReference>
<sequence length="681" mass="77781">MSTEFPGFNILTRTKRKSYLPRVAPLKHKHIPNYWTGSIRANGLHLYVEELLEESPLIKIKLVVPRKDYIKHAQERFEEFNLQEKIDSPEENVAFELEEVVIPTDKIRTTKLDADVIISRGLVTKLLKENNESIPIVDIPVQGIDLIRSLDECKKRFGRKKVAVIGAANMIYGVENLESIIDLPIQKYILDDITASDRTVDQAAEDGCEIVMSGLNTNKYAEQIGLQTMLIETGKESFRQALVEAKRLAIVSRKEQEKAKRYQTILDNAYEGVIAVDLQKRISVFNTSAQEILSITNRNLIGMSIEGILNKGKFLDLLLSGNDYQEEIVSYDSIQLSVKKAGIFLKGKRTGDMVAFQDVTGIQEMEGEIRKKIHLRGHVARYRFDDILYKSDLIGQTIETAQLYSEADSNILIVGETGTGKEMFAQSIHNYSERRKNPFVAINCAALPESLLESELFGYAEGAFTGAMKGGKQGFFELAHRGTLFLDEIGEVSPKLQSRLLRVLQEREIMRIGDDKVIPVDVRIIAATNKDLMDMVKNNEFRADLFYRLSVLDLQLPPLREHREDIPVLAEAFIKNSRLTEEAKERLKEEEWEGNVRQLQNFCERMTVLCKDRVIDVSEIEKHLPKSSVEAKIGRVYISERERIFMALEKHHYHKGKAASELGMSRTTFWRKLKKWDIETN</sequence>
<dbReference type="Gene3D" id="3.30.450.20">
    <property type="entry name" value="PAS domain"/>
    <property type="match status" value="1"/>
</dbReference>
<comment type="caution">
    <text evidence="7">The sequence shown here is derived from an EMBL/GenBank/DDBJ whole genome shotgun (WGS) entry which is preliminary data.</text>
</comment>
<keyword evidence="4" id="KW-0804">Transcription</keyword>
<evidence type="ECO:0000313" key="8">
    <source>
        <dbReference type="Proteomes" id="UP000287156"/>
    </source>
</evidence>
<dbReference type="Pfam" id="PF06506">
    <property type="entry name" value="PrpR_N"/>
    <property type="match status" value="1"/>
</dbReference>
<dbReference type="OrthoDB" id="9771372at2"/>
<dbReference type="CDD" id="cd00009">
    <property type="entry name" value="AAA"/>
    <property type="match status" value="1"/>
</dbReference>
<dbReference type="InterPro" id="IPR002197">
    <property type="entry name" value="HTH_Fis"/>
</dbReference>
<dbReference type="InterPro" id="IPR035965">
    <property type="entry name" value="PAS-like_dom_sf"/>
</dbReference>
<protein>
    <submittedName>
        <fullName evidence="7">AAA family ATPase</fullName>
    </submittedName>
</protein>
<dbReference type="SUPFAM" id="SSF52540">
    <property type="entry name" value="P-loop containing nucleoside triphosphate hydrolases"/>
    <property type="match status" value="1"/>
</dbReference>
<proteinExistence type="predicted"/>
<dbReference type="GO" id="GO:0006355">
    <property type="term" value="P:regulation of DNA-templated transcription"/>
    <property type="evidence" value="ECO:0007669"/>
    <property type="project" value="InterPro"/>
</dbReference>
<dbReference type="PROSITE" id="PS50112">
    <property type="entry name" value="PAS"/>
    <property type="match status" value="1"/>
</dbReference>
<dbReference type="InterPro" id="IPR025662">
    <property type="entry name" value="Sigma_54_int_dom_ATP-bd_1"/>
</dbReference>
<keyword evidence="3" id="KW-0805">Transcription regulation</keyword>
<keyword evidence="8" id="KW-1185">Reference proteome</keyword>
<evidence type="ECO:0000259" key="5">
    <source>
        <dbReference type="PROSITE" id="PS50045"/>
    </source>
</evidence>
<dbReference type="SUPFAM" id="SSF55785">
    <property type="entry name" value="PYP-like sensor domain (PAS domain)"/>
    <property type="match status" value="1"/>
</dbReference>
<dbReference type="Gene3D" id="1.10.10.60">
    <property type="entry name" value="Homeodomain-like"/>
    <property type="match status" value="1"/>
</dbReference>
<keyword evidence="2" id="KW-0067">ATP-binding</keyword>
<dbReference type="Gene3D" id="1.10.8.60">
    <property type="match status" value="1"/>
</dbReference>
<reference evidence="7" key="1">
    <citation type="submission" date="2018-12" db="EMBL/GenBank/DDBJ databases">
        <authorList>
            <person name="Sun L."/>
            <person name="Chen Z."/>
        </authorList>
    </citation>
    <scope>NUCLEOTIDE SEQUENCE [LARGE SCALE GENOMIC DNA]</scope>
    <source>
        <strain evidence="7">3-2-2</strain>
    </source>
</reference>
<organism evidence="7 8">
    <name type="scientific">Siminovitchia acidinfaciens</name>
    <dbReference type="NCBI Taxonomy" id="2321395"/>
    <lineage>
        <taxon>Bacteria</taxon>
        <taxon>Bacillati</taxon>
        <taxon>Bacillota</taxon>
        <taxon>Bacilli</taxon>
        <taxon>Bacillales</taxon>
        <taxon>Bacillaceae</taxon>
        <taxon>Siminovitchia</taxon>
    </lineage>
</organism>
<dbReference type="SMART" id="SM00091">
    <property type="entry name" value="PAS"/>
    <property type="match status" value="1"/>
</dbReference>
<dbReference type="SUPFAM" id="SSF159800">
    <property type="entry name" value="PrpR receptor domain-like"/>
    <property type="match status" value="1"/>
</dbReference>
<accession>A0A429Y7Z2</accession>
<dbReference type="InterPro" id="IPR009057">
    <property type="entry name" value="Homeodomain-like_sf"/>
</dbReference>
<evidence type="ECO:0000256" key="2">
    <source>
        <dbReference type="ARBA" id="ARBA00022840"/>
    </source>
</evidence>
<dbReference type="PANTHER" id="PTHR32071">
    <property type="entry name" value="TRANSCRIPTIONAL REGULATORY PROTEIN"/>
    <property type="match status" value="1"/>
</dbReference>
<dbReference type="EMBL" id="QYTV02000001">
    <property type="protein sequence ID" value="RST77434.1"/>
    <property type="molecule type" value="Genomic_DNA"/>
</dbReference>
<dbReference type="Pfam" id="PF25601">
    <property type="entry name" value="AAA_lid_14"/>
    <property type="match status" value="1"/>
</dbReference>
<feature type="domain" description="PAS" evidence="6">
    <location>
        <begin position="258"/>
        <end position="304"/>
    </location>
</feature>
<dbReference type="FunFam" id="3.40.50.300:FF:000006">
    <property type="entry name" value="DNA-binding transcriptional regulator NtrC"/>
    <property type="match status" value="1"/>
</dbReference>
<dbReference type="PANTHER" id="PTHR32071:SF57">
    <property type="entry name" value="C4-DICARBOXYLATE TRANSPORT TRANSCRIPTIONAL REGULATORY PROTEIN DCTD"/>
    <property type="match status" value="1"/>
</dbReference>